<feature type="domain" description="Arrestin C-terminal-like" evidence="3">
    <location>
        <begin position="172"/>
        <end position="302"/>
    </location>
</feature>
<feature type="compositionally biased region" description="Low complexity" evidence="2">
    <location>
        <begin position="377"/>
        <end position="407"/>
    </location>
</feature>
<dbReference type="EMBL" id="JAWDGP010001651">
    <property type="protein sequence ID" value="KAK3789567.1"/>
    <property type="molecule type" value="Genomic_DNA"/>
</dbReference>
<proteinExistence type="inferred from homology"/>
<dbReference type="InterPro" id="IPR014752">
    <property type="entry name" value="Arrestin-like_C"/>
</dbReference>
<dbReference type="Pfam" id="PF02752">
    <property type="entry name" value="Arrestin_C"/>
    <property type="match status" value="1"/>
</dbReference>
<dbReference type="Gene3D" id="2.60.40.640">
    <property type="match status" value="2"/>
</dbReference>
<dbReference type="InterPro" id="IPR014756">
    <property type="entry name" value="Ig_E-set"/>
</dbReference>
<dbReference type="GO" id="GO:0015031">
    <property type="term" value="P:protein transport"/>
    <property type="evidence" value="ECO:0007669"/>
    <property type="project" value="TreeGrafter"/>
</dbReference>
<dbReference type="Proteomes" id="UP001283361">
    <property type="component" value="Unassembled WGS sequence"/>
</dbReference>
<feature type="non-terminal residue" evidence="4">
    <location>
        <position position="1"/>
    </location>
</feature>
<feature type="region of interest" description="Disordered" evidence="2">
    <location>
        <begin position="367"/>
        <end position="449"/>
    </location>
</feature>
<accession>A0AAE1AMP1</accession>
<dbReference type="InterPro" id="IPR050357">
    <property type="entry name" value="Arrestin_domain-protein"/>
</dbReference>
<dbReference type="SMART" id="SM01017">
    <property type="entry name" value="Arrestin_C"/>
    <property type="match status" value="1"/>
</dbReference>
<evidence type="ECO:0000256" key="2">
    <source>
        <dbReference type="SAM" id="MobiDB-lite"/>
    </source>
</evidence>
<evidence type="ECO:0000259" key="3">
    <source>
        <dbReference type="SMART" id="SM01017"/>
    </source>
</evidence>
<comment type="caution">
    <text evidence="4">The sequence shown here is derived from an EMBL/GenBank/DDBJ whole genome shotgun (WGS) entry which is preliminary data.</text>
</comment>
<dbReference type="GO" id="GO:0005737">
    <property type="term" value="C:cytoplasm"/>
    <property type="evidence" value="ECO:0007669"/>
    <property type="project" value="TreeGrafter"/>
</dbReference>
<sequence>MGKITGCFITLTNNDAAVYRPGETVKGYALLDVEEEVRINSVKIFLTGKALTQWVSSTTAFSSSTKSGLETYVNVFKWLVEEPIEKLTAGRHKYTFSFQLPNQALPSSFEGKYGAVRYWVRLQVDKKFPGFNANYYRHFTVLANIDANDPALKKTFWYKNTKTMSKALGLGNAGTVTLKACTDRQVYCPGDKIQVSLEATNESTKDCGIVKACLFQNVEFRAGSETQNSSTPIRNLSGSVLGAGKSIKWDKQKLMVQPCPSSTAQLTCHIIKVTYHILVEVEINMGFNLPVKLPVTIGTIPLGASLPKQESQSAPGRDGLKYEMCQYGIQTFKESQDDFMNMQFRPKNVFVENPVLAQSCSDNAKPAAGYVDARQQTSPKAVSPASAPAPTVSSASPLSNSSVSLETSRTEKSATPAVQSKTSENCPSNSSRPEPHIAMTYEDSPRDAPPTYEETIAMGLAPQDCTVEAGPMPYHLMENGGKGSVLLLLFPMGSSDLVQSCFKSSAANMHLHHGQILGFTKKLSMMPSNMDTSAVLLYFPSQRASLSWLQNQTATFPDLASSWWALVAENTVFKSVQVKDLPSPLRAQSPAGVVALTYGKLKWPARNTPERDEAERVVKHVRELASQISNHKVLNSSKVLYAWGDWSSFPFRESDQCVLYVRQYDSREKYEAHKNLVAEDIE</sequence>
<name>A0AAE1AMP1_9GAST</name>
<dbReference type="AlphaFoldDB" id="A0AAE1AMP1"/>
<dbReference type="SUPFAM" id="SSF81296">
    <property type="entry name" value="E set domains"/>
    <property type="match status" value="2"/>
</dbReference>
<dbReference type="InterPro" id="IPR011021">
    <property type="entry name" value="Arrestin-like_N"/>
</dbReference>
<feature type="compositionally biased region" description="Polar residues" evidence="2">
    <location>
        <begin position="416"/>
        <end position="432"/>
    </location>
</feature>
<reference evidence="4" key="1">
    <citation type="journal article" date="2023" name="G3 (Bethesda)">
        <title>A reference genome for the long-term kleptoplast-retaining sea slug Elysia crispata morphotype clarki.</title>
        <authorList>
            <person name="Eastman K.E."/>
            <person name="Pendleton A.L."/>
            <person name="Shaikh M.A."/>
            <person name="Suttiyut T."/>
            <person name="Ogas R."/>
            <person name="Tomko P."/>
            <person name="Gavelis G."/>
            <person name="Widhalm J.R."/>
            <person name="Wisecaver J.H."/>
        </authorList>
    </citation>
    <scope>NUCLEOTIDE SEQUENCE</scope>
    <source>
        <strain evidence="4">ECLA1</strain>
    </source>
</reference>
<organism evidence="4 5">
    <name type="scientific">Elysia crispata</name>
    <name type="common">lettuce slug</name>
    <dbReference type="NCBI Taxonomy" id="231223"/>
    <lineage>
        <taxon>Eukaryota</taxon>
        <taxon>Metazoa</taxon>
        <taxon>Spiralia</taxon>
        <taxon>Lophotrochozoa</taxon>
        <taxon>Mollusca</taxon>
        <taxon>Gastropoda</taxon>
        <taxon>Heterobranchia</taxon>
        <taxon>Euthyneura</taxon>
        <taxon>Panpulmonata</taxon>
        <taxon>Sacoglossa</taxon>
        <taxon>Placobranchoidea</taxon>
        <taxon>Plakobranchidae</taxon>
        <taxon>Elysia</taxon>
    </lineage>
</organism>
<dbReference type="Pfam" id="PF00339">
    <property type="entry name" value="Arrestin_N"/>
    <property type="match status" value="1"/>
</dbReference>
<evidence type="ECO:0000313" key="5">
    <source>
        <dbReference type="Proteomes" id="UP001283361"/>
    </source>
</evidence>
<protein>
    <recommendedName>
        <fullName evidence="3">Arrestin C-terminal-like domain-containing protein</fullName>
    </recommendedName>
</protein>
<dbReference type="InterPro" id="IPR011022">
    <property type="entry name" value="Arrestin_C-like"/>
</dbReference>
<gene>
    <name evidence="4" type="ORF">RRG08_016246</name>
</gene>
<dbReference type="PANTHER" id="PTHR11188">
    <property type="entry name" value="ARRESTIN DOMAIN CONTAINING PROTEIN"/>
    <property type="match status" value="1"/>
</dbReference>
<evidence type="ECO:0000256" key="1">
    <source>
        <dbReference type="ARBA" id="ARBA00005298"/>
    </source>
</evidence>
<keyword evidence="5" id="KW-1185">Reference proteome</keyword>
<comment type="similarity">
    <text evidence="1">Belongs to the arrestin family.</text>
</comment>
<dbReference type="PANTHER" id="PTHR11188:SF17">
    <property type="entry name" value="FI21816P1"/>
    <property type="match status" value="1"/>
</dbReference>
<evidence type="ECO:0000313" key="4">
    <source>
        <dbReference type="EMBL" id="KAK3789567.1"/>
    </source>
</evidence>